<dbReference type="AlphaFoldDB" id="A0A226WPG2"/>
<proteinExistence type="predicted"/>
<dbReference type="Proteomes" id="UP000214720">
    <property type="component" value="Unassembled WGS sequence"/>
</dbReference>
<gene>
    <name evidence="1" type="ORF">BSU04_38905</name>
</gene>
<reference evidence="2" key="1">
    <citation type="submission" date="2017-01" db="EMBL/GenBank/DDBJ databases">
        <title>Genome Analysis of Deinococcus marmoris KOPRI26562.</title>
        <authorList>
            <person name="Kim J.H."/>
            <person name="Oh H.-M."/>
        </authorList>
    </citation>
    <scope>NUCLEOTIDE SEQUENCE [LARGE SCALE GENOMIC DNA]</scope>
    <source>
        <strain evidence="2">PAMC 26633</strain>
    </source>
</reference>
<dbReference type="EMBL" id="MTHB01000257">
    <property type="protein sequence ID" value="OXC73062.1"/>
    <property type="molecule type" value="Genomic_DNA"/>
</dbReference>
<comment type="caution">
    <text evidence="1">The sequence shown here is derived from an EMBL/GenBank/DDBJ whole genome shotgun (WGS) entry which is preliminary data.</text>
</comment>
<evidence type="ECO:0000313" key="1">
    <source>
        <dbReference type="EMBL" id="OXC73062.1"/>
    </source>
</evidence>
<sequence length="205" mass="22025">MTSKAGNDACNAGVVLIEQQLTALTTFSTLLADWDGKGRALPDLSAGERYLQRRRAASRGDQHVEAGVRLKHEPVPIRLLWERFQDPPEASSRVLRTACANAILAVASFFEHHGMGTLKTPEVQFLMRIRDAALNANLFEIESGQYIPVATFDGLAISDKLNGTPLFGDGTSPGFLQFGDVAALLAYLSTHLSGVQIMVSAGDAG</sequence>
<protein>
    <submittedName>
        <fullName evidence="1">Uncharacterized protein</fullName>
    </submittedName>
</protein>
<name>A0A226WPG2_CABSO</name>
<accession>A0A226WPG2</accession>
<organism evidence="1 2">
    <name type="scientific">Caballeronia sordidicola</name>
    <name type="common">Burkholderia sordidicola</name>
    <dbReference type="NCBI Taxonomy" id="196367"/>
    <lineage>
        <taxon>Bacteria</taxon>
        <taxon>Pseudomonadati</taxon>
        <taxon>Pseudomonadota</taxon>
        <taxon>Betaproteobacteria</taxon>
        <taxon>Burkholderiales</taxon>
        <taxon>Burkholderiaceae</taxon>
        <taxon>Caballeronia</taxon>
    </lineage>
</organism>
<evidence type="ECO:0000313" key="2">
    <source>
        <dbReference type="Proteomes" id="UP000214720"/>
    </source>
</evidence>